<dbReference type="Gene3D" id="3.40.50.1820">
    <property type="entry name" value="alpha/beta hydrolase"/>
    <property type="match status" value="1"/>
</dbReference>
<organism evidence="4 5">
    <name type="scientific">Planococcus lenghuensis</name>
    <dbReference type="NCBI Taxonomy" id="2213202"/>
    <lineage>
        <taxon>Bacteria</taxon>
        <taxon>Bacillati</taxon>
        <taxon>Bacillota</taxon>
        <taxon>Bacilli</taxon>
        <taxon>Bacillales</taxon>
        <taxon>Caryophanaceae</taxon>
        <taxon>Planococcus</taxon>
    </lineage>
</organism>
<comment type="similarity">
    <text evidence="1">Belongs to the AB hydrolase superfamily. AB hydrolase 2 family.</text>
</comment>
<reference evidence="4 5" key="1">
    <citation type="submission" date="2017-02" db="EMBL/GenBank/DDBJ databases">
        <title>The complete genomic sequence of a novel cold adapted crude oil-degrading bacterium Planococcus qaidamina Y42.</title>
        <authorList>
            <person name="Yang R."/>
        </authorList>
    </citation>
    <scope>NUCLEOTIDE SEQUENCE [LARGE SCALE GENOMIC DNA]</scope>
    <source>
        <strain evidence="4 5">Y42</strain>
    </source>
</reference>
<dbReference type="OrthoDB" id="9795555at2"/>
<sequence length="222" mass="25094">MDAPMIYELQKPKQTEAGESYPAIFVLHGIGSNEQNMLQLVEGLEDRFYIFSIRGPLRQPPGFAYFTIEGYGKPHQDVFDHAIGQLTGFIDYATERYPVDQDRLYITGFSQGAILAMTLGLTLGSGIRGIAAFSGYIPDFVKEQYPIRPVDQLSVFISHGESDNVLPYGWGLESRDFFEGQGAQVAFRHYPESHTVSAENKQAFTEWVLEDLRKPKNKEKEE</sequence>
<dbReference type="PANTHER" id="PTHR10655:SF17">
    <property type="entry name" value="LYSOPHOSPHOLIPASE-LIKE PROTEIN 1"/>
    <property type="match status" value="1"/>
</dbReference>
<protein>
    <submittedName>
        <fullName evidence="4">Esterase</fullName>
    </submittedName>
</protein>
<keyword evidence="2" id="KW-0378">Hydrolase</keyword>
<dbReference type="PANTHER" id="PTHR10655">
    <property type="entry name" value="LYSOPHOSPHOLIPASE-RELATED"/>
    <property type="match status" value="1"/>
</dbReference>
<evidence type="ECO:0000259" key="3">
    <source>
        <dbReference type="Pfam" id="PF02230"/>
    </source>
</evidence>
<dbReference type="InterPro" id="IPR029058">
    <property type="entry name" value="AB_hydrolase_fold"/>
</dbReference>
<dbReference type="InterPro" id="IPR003140">
    <property type="entry name" value="PLipase/COase/thioEstase"/>
</dbReference>
<evidence type="ECO:0000256" key="1">
    <source>
        <dbReference type="ARBA" id="ARBA00006499"/>
    </source>
</evidence>
<feature type="domain" description="Phospholipase/carboxylesterase/thioesterase" evidence="3">
    <location>
        <begin position="21"/>
        <end position="200"/>
    </location>
</feature>
<dbReference type="Pfam" id="PF02230">
    <property type="entry name" value="Abhydrolase_2"/>
    <property type="match status" value="1"/>
</dbReference>
<evidence type="ECO:0000313" key="4">
    <source>
        <dbReference type="EMBL" id="AQQ54635.1"/>
    </source>
</evidence>
<name>A0A1Q2L2F1_9BACL</name>
<evidence type="ECO:0000313" key="5">
    <source>
        <dbReference type="Proteomes" id="UP000188184"/>
    </source>
</evidence>
<dbReference type="EMBL" id="CP019640">
    <property type="protein sequence ID" value="AQQ54635.1"/>
    <property type="molecule type" value="Genomic_DNA"/>
</dbReference>
<evidence type="ECO:0000256" key="2">
    <source>
        <dbReference type="ARBA" id="ARBA00022801"/>
    </source>
</evidence>
<dbReference type="RefSeq" id="WP_077590531.1">
    <property type="nucleotide sequence ID" value="NZ_CP019640.1"/>
</dbReference>
<proteinExistence type="inferred from homology"/>
<dbReference type="Proteomes" id="UP000188184">
    <property type="component" value="Chromosome"/>
</dbReference>
<gene>
    <name evidence="4" type="ORF">B0X71_17010</name>
</gene>
<dbReference type="GO" id="GO:0016787">
    <property type="term" value="F:hydrolase activity"/>
    <property type="evidence" value="ECO:0007669"/>
    <property type="project" value="UniProtKB-KW"/>
</dbReference>
<dbReference type="KEGG" id="pmar:B0X71_17010"/>
<accession>A0A1Q2L2F1</accession>
<keyword evidence="5" id="KW-1185">Reference proteome</keyword>
<dbReference type="AlphaFoldDB" id="A0A1Q2L2F1"/>
<dbReference type="SUPFAM" id="SSF53474">
    <property type="entry name" value="alpha/beta-Hydrolases"/>
    <property type="match status" value="1"/>
</dbReference>
<dbReference type="InterPro" id="IPR050565">
    <property type="entry name" value="LYPA1-2/EST-like"/>
</dbReference>